<dbReference type="PANTHER" id="PTHR32319:SF0">
    <property type="entry name" value="BACTERIAL HEMOLYSIN-LIKE PROTEIN"/>
    <property type="match status" value="1"/>
</dbReference>
<dbReference type="InterPro" id="IPR029063">
    <property type="entry name" value="SAM-dependent_MTases_sf"/>
</dbReference>
<dbReference type="GO" id="GO:0032259">
    <property type="term" value="P:methylation"/>
    <property type="evidence" value="ECO:0007669"/>
    <property type="project" value="UniProtKB-KW"/>
</dbReference>
<dbReference type="Gene3D" id="3.40.50.150">
    <property type="entry name" value="Vaccinia Virus protein VP39"/>
    <property type="match status" value="1"/>
</dbReference>
<dbReference type="EMBL" id="DSMG01000179">
    <property type="protein sequence ID" value="HDX33242.1"/>
    <property type="molecule type" value="Genomic_DNA"/>
</dbReference>
<dbReference type="GO" id="GO:0003723">
    <property type="term" value="F:RNA binding"/>
    <property type="evidence" value="ECO:0007669"/>
    <property type="project" value="UniProtKB-KW"/>
</dbReference>
<keyword evidence="5" id="KW-0489">Methyltransferase</keyword>
<dbReference type="InterPro" id="IPR047048">
    <property type="entry name" value="TlyA"/>
</dbReference>
<protein>
    <submittedName>
        <fullName evidence="5">TlyA family RNA methyltransferase</fullName>
    </submittedName>
</protein>
<evidence type="ECO:0000256" key="1">
    <source>
        <dbReference type="ARBA" id="ARBA00022884"/>
    </source>
</evidence>
<comment type="caution">
    <text evidence="5">The sequence shown here is derived from an EMBL/GenBank/DDBJ whole genome shotgun (WGS) entry which is preliminary data.</text>
</comment>
<dbReference type="SMART" id="SM00363">
    <property type="entry name" value="S4"/>
    <property type="match status" value="1"/>
</dbReference>
<dbReference type="Gene3D" id="3.10.290.10">
    <property type="entry name" value="RNA-binding S4 domain"/>
    <property type="match status" value="1"/>
</dbReference>
<dbReference type="PROSITE" id="PS50889">
    <property type="entry name" value="S4"/>
    <property type="match status" value="1"/>
</dbReference>
<dbReference type="AlphaFoldDB" id="A0A7C1JMY0"/>
<dbReference type="PANTHER" id="PTHR32319">
    <property type="entry name" value="BACTERIAL HEMOLYSIN-LIKE PROTEIN"/>
    <property type="match status" value="1"/>
</dbReference>
<sequence>MNVKGAKKERLDRLMVARGLAESREQAQRLIMAGEVEVDGERQDKPGRMVLLDAEITVRRSLPYVSRGGFKLAAALDAFAVPVAGCIAIDVGASTGGFTDCLLQRGAARVYAIDVGYGQLAWKLQTDSRVVVMDRTNVRHLDALPDGTLADLAVIDVSFISLALVLPAVLRLLKPNAQIIALVKPQFEAGVDDVGKGGVVRNTDVHRRVLREICAAAQNLGLHPAGLIASPVFGPAGNVEFLLWLKREPPAPDPFMPEQAIAAALEEAKRLQKRGQ</sequence>
<dbReference type="InterPro" id="IPR002942">
    <property type="entry name" value="S4_RNA-bd"/>
</dbReference>
<dbReference type="CDD" id="cd02440">
    <property type="entry name" value="AdoMet_MTases"/>
    <property type="match status" value="1"/>
</dbReference>
<name>A0A7C1JMY0_9CHLR</name>
<proteinExistence type="inferred from homology"/>
<gene>
    <name evidence="5" type="ORF">ENQ20_17395</name>
</gene>
<dbReference type="InterPro" id="IPR002877">
    <property type="entry name" value="RNA_MeTrfase_FtsJ_dom"/>
</dbReference>
<dbReference type="InterPro" id="IPR036986">
    <property type="entry name" value="S4_RNA-bd_sf"/>
</dbReference>
<dbReference type="Pfam" id="PF01479">
    <property type="entry name" value="S4"/>
    <property type="match status" value="1"/>
</dbReference>
<evidence type="ECO:0000256" key="3">
    <source>
        <dbReference type="PROSITE-ProRule" id="PRU00182"/>
    </source>
</evidence>
<evidence type="ECO:0000313" key="5">
    <source>
        <dbReference type="EMBL" id="HDX33242.1"/>
    </source>
</evidence>
<keyword evidence="1 3" id="KW-0694">RNA-binding</keyword>
<evidence type="ECO:0000256" key="2">
    <source>
        <dbReference type="ARBA" id="ARBA00029460"/>
    </source>
</evidence>
<keyword evidence="5" id="KW-0808">Transferase</keyword>
<accession>A0A7C1JMY0</accession>
<dbReference type="GO" id="GO:0008168">
    <property type="term" value="F:methyltransferase activity"/>
    <property type="evidence" value="ECO:0007669"/>
    <property type="project" value="UniProtKB-KW"/>
</dbReference>
<organism evidence="5">
    <name type="scientific">Caldilinea aerophila</name>
    <dbReference type="NCBI Taxonomy" id="133453"/>
    <lineage>
        <taxon>Bacteria</taxon>
        <taxon>Bacillati</taxon>
        <taxon>Chloroflexota</taxon>
        <taxon>Caldilineae</taxon>
        <taxon>Caldilineales</taxon>
        <taxon>Caldilineaceae</taxon>
        <taxon>Caldilinea</taxon>
    </lineage>
</organism>
<comment type="similarity">
    <text evidence="2">Belongs to the TlyA family.</text>
</comment>
<reference evidence="5" key="1">
    <citation type="journal article" date="2020" name="mSystems">
        <title>Genome- and Community-Level Interaction Insights into Carbon Utilization and Element Cycling Functions of Hydrothermarchaeota in Hydrothermal Sediment.</title>
        <authorList>
            <person name="Zhou Z."/>
            <person name="Liu Y."/>
            <person name="Xu W."/>
            <person name="Pan J."/>
            <person name="Luo Z.H."/>
            <person name="Li M."/>
        </authorList>
    </citation>
    <scope>NUCLEOTIDE SEQUENCE [LARGE SCALE GENOMIC DNA]</scope>
    <source>
        <strain evidence="5">SpSt-289</strain>
    </source>
</reference>
<dbReference type="Pfam" id="PF01728">
    <property type="entry name" value="FtsJ"/>
    <property type="match status" value="1"/>
</dbReference>
<dbReference type="NCBIfam" id="TIGR00478">
    <property type="entry name" value="tly"/>
    <property type="match status" value="1"/>
</dbReference>
<feature type="domain" description="RNA-binding S4" evidence="4">
    <location>
        <begin position="9"/>
        <end position="73"/>
    </location>
</feature>
<evidence type="ECO:0000259" key="4">
    <source>
        <dbReference type="SMART" id="SM00363"/>
    </source>
</evidence>
<dbReference type="SUPFAM" id="SSF55174">
    <property type="entry name" value="Alpha-L RNA-binding motif"/>
    <property type="match status" value="1"/>
</dbReference>
<dbReference type="CDD" id="cd00165">
    <property type="entry name" value="S4"/>
    <property type="match status" value="1"/>
</dbReference>
<dbReference type="InterPro" id="IPR004538">
    <property type="entry name" value="Hemolysin_A/TlyA"/>
</dbReference>
<dbReference type="PIRSF" id="PIRSF005578">
    <property type="entry name" value="TlyA"/>
    <property type="match status" value="1"/>
</dbReference>
<dbReference type="SUPFAM" id="SSF53335">
    <property type="entry name" value="S-adenosyl-L-methionine-dependent methyltransferases"/>
    <property type="match status" value="1"/>
</dbReference>